<dbReference type="AlphaFoldDB" id="A0A1I5H833"/>
<reference evidence="8" key="1">
    <citation type="submission" date="2016-10" db="EMBL/GenBank/DDBJ databases">
        <authorList>
            <person name="Varghese N."/>
            <person name="Submissions S."/>
        </authorList>
    </citation>
    <scope>NUCLEOTIDE SEQUENCE [LARGE SCALE GENOMIC DNA]</scope>
    <source>
        <strain evidence="8">DSM 43161</strain>
    </source>
</reference>
<sequence length="358" mass="36091">MATAAGPYGRAMDRDVPVPTGPVLTVLGELVVDLLPVPDADAGPEGTAPHYVARPGGNALNVAVAAGRLATPVALLARLGTGPMATALRRHAELSGVDVSGMVAASEPVSLAVVGLGPDGSPDYGFHVQGAADWQWTDEELAAVLPPATAVLHVGSISSWTPPGSEAIARLAERLTGTALVSVDPNLRPMLAGGPVGAALGNDPDGVRARLDRLVAVADVVKVSAEDLAWLEPDTTDLDDAVQRWAARGPALVLLTDGGAPLRVARPGRPVLHRSPPEVTVVDTVGAGDSLAAGLFSGLLAAGVTGRAALEQLADDDLLALVDDAALVAALNCTRVGADPPTAAELAAAKEQRAARTA</sequence>
<dbReference type="PANTHER" id="PTHR43085">
    <property type="entry name" value="HEXOKINASE FAMILY MEMBER"/>
    <property type="match status" value="1"/>
</dbReference>
<dbReference type="Proteomes" id="UP000183642">
    <property type="component" value="Unassembled WGS sequence"/>
</dbReference>
<keyword evidence="3" id="KW-0547">Nucleotide-binding</keyword>
<evidence type="ECO:0000256" key="4">
    <source>
        <dbReference type="ARBA" id="ARBA00022777"/>
    </source>
</evidence>
<dbReference type="InterPro" id="IPR029056">
    <property type="entry name" value="Ribokinase-like"/>
</dbReference>
<gene>
    <name evidence="7" type="ORF">SAMN05660359_03532</name>
</gene>
<dbReference type="InterPro" id="IPR050306">
    <property type="entry name" value="PfkB_Carbo_kinase"/>
</dbReference>
<evidence type="ECO:0000256" key="3">
    <source>
        <dbReference type="ARBA" id="ARBA00022741"/>
    </source>
</evidence>
<evidence type="ECO:0000256" key="2">
    <source>
        <dbReference type="ARBA" id="ARBA00022679"/>
    </source>
</evidence>
<proteinExistence type="inferred from homology"/>
<keyword evidence="4 7" id="KW-0418">Kinase</keyword>
<dbReference type="GO" id="GO:0005524">
    <property type="term" value="F:ATP binding"/>
    <property type="evidence" value="ECO:0007669"/>
    <property type="project" value="UniProtKB-KW"/>
</dbReference>
<dbReference type="SUPFAM" id="SSF53613">
    <property type="entry name" value="Ribokinase-like"/>
    <property type="match status" value="1"/>
</dbReference>
<evidence type="ECO:0000313" key="8">
    <source>
        <dbReference type="Proteomes" id="UP000183642"/>
    </source>
</evidence>
<keyword evidence="8" id="KW-1185">Reference proteome</keyword>
<evidence type="ECO:0000313" key="7">
    <source>
        <dbReference type="EMBL" id="SFO44339.1"/>
    </source>
</evidence>
<dbReference type="Pfam" id="PF00294">
    <property type="entry name" value="PfkB"/>
    <property type="match status" value="1"/>
</dbReference>
<evidence type="ECO:0000256" key="5">
    <source>
        <dbReference type="ARBA" id="ARBA00022840"/>
    </source>
</evidence>
<keyword evidence="5" id="KW-0067">ATP-binding</keyword>
<dbReference type="Gene3D" id="3.40.1190.20">
    <property type="match status" value="1"/>
</dbReference>
<evidence type="ECO:0000256" key="1">
    <source>
        <dbReference type="ARBA" id="ARBA00010688"/>
    </source>
</evidence>
<name>A0A1I5H833_9ACTN</name>
<evidence type="ECO:0000259" key="6">
    <source>
        <dbReference type="Pfam" id="PF00294"/>
    </source>
</evidence>
<protein>
    <submittedName>
        <fullName evidence="7">Fructokinase</fullName>
    </submittedName>
</protein>
<keyword evidence="2" id="KW-0808">Transferase</keyword>
<accession>A0A1I5H833</accession>
<organism evidence="7 8">
    <name type="scientific">Geodermatophilus obscurus</name>
    <dbReference type="NCBI Taxonomy" id="1861"/>
    <lineage>
        <taxon>Bacteria</taxon>
        <taxon>Bacillati</taxon>
        <taxon>Actinomycetota</taxon>
        <taxon>Actinomycetes</taxon>
        <taxon>Geodermatophilales</taxon>
        <taxon>Geodermatophilaceae</taxon>
        <taxon>Geodermatophilus</taxon>
    </lineage>
</organism>
<dbReference type="EMBL" id="FOWE01000008">
    <property type="protein sequence ID" value="SFO44339.1"/>
    <property type="molecule type" value="Genomic_DNA"/>
</dbReference>
<comment type="similarity">
    <text evidence="1">Belongs to the carbohydrate kinase PfkB family.</text>
</comment>
<feature type="domain" description="Carbohydrate kinase PfkB" evidence="6">
    <location>
        <begin position="25"/>
        <end position="341"/>
    </location>
</feature>
<dbReference type="GO" id="GO:0016301">
    <property type="term" value="F:kinase activity"/>
    <property type="evidence" value="ECO:0007669"/>
    <property type="project" value="UniProtKB-KW"/>
</dbReference>
<dbReference type="PANTHER" id="PTHR43085:SF1">
    <property type="entry name" value="PSEUDOURIDINE KINASE-RELATED"/>
    <property type="match status" value="1"/>
</dbReference>
<dbReference type="InterPro" id="IPR011611">
    <property type="entry name" value="PfkB_dom"/>
</dbReference>